<proteinExistence type="predicted"/>
<dbReference type="Gene3D" id="1.25.40.10">
    <property type="entry name" value="Tetratricopeptide repeat domain"/>
    <property type="match status" value="1"/>
</dbReference>
<evidence type="ECO:0000313" key="4">
    <source>
        <dbReference type="EMBL" id="MBE9041039.1"/>
    </source>
</evidence>
<dbReference type="EMBL" id="JADEXN010000144">
    <property type="protein sequence ID" value="MBE9041039.1"/>
    <property type="molecule type" value="Genomic_DNA"/>
</dbReference>
<reference evidence="4" key="1">
    <citation type="submission" date="2020-10" db="EMBL/GenBank/DDBJ databases">
        <authorList>
            <person name="Castelo-Branco R."/>
            <person name="Eusebio N."/>
            <person name="Adriana R."/>
            <person name="Vieira A."/>
            <person name="Brugerolle De Fraissinette N."/>
            <person name="Rezende De Castro R."/>
            <person name="Schneider M.P."/>
            <person name="Vasconcelos V."/>
            <person name="Leao P.N."/>
        </authorList>
    </citation>
    <scope>NUCLEOTIDE SEQUENCE</scope>
    <source>
        <strain evidence="4">LEGE 11467</strain>
    </source>
</reference>
<keyword evidence="3" id="KW-0812">Transmembrane</keyword>
<feature type="transmembrane region" description="Helical" evidence="3">
    <location>
        <begin position="83"/>
        <end position="103"/>
    </location>
</feature>
<evidence type="ECO:0000256" key="2">
    <source>
        <dbReference type="SAM" id="MobiDB-lite"/>
    </source>
</evidence>
<dbReference type="AlphaFoldDB" id="A0A928VWV8"/>
<protein>
    <submittedName>
        <fullName evidence="4">Uncharacterized protein</fullName>
    </submittedName>
</protein>
<organism evidence="4 5">
    <name type="scientific">Zarconia navalis LEGE 11467</name>
    <dbReference type="NCBI Taxonomy" id="1828826"/>
    <lineage>
        <taxon>Bacteria</taxon>
        <taxon>Bacillati</taxon>
        <taxon>Cyanobacteriota</taxon>
        <taxon>Cyanophyceae</taxon>
        <taxon>Oscillatoriophycideae</taxon>
        <taxon>Oscillatoriales</taxon>
        <taxon>Oscillatoriales incertae sedis</taxon>
        <taxon>Zarconia</taxon>
        <taxon>Zarconia navalis</taxon>
    </lineage>
</organism>
<dbReference type="InterPro" id="IPR019734">
    <property type="entry name" value="TPR_rpt"/>
</dbReference>
<keyword evidence="3" id="KW-0472">Membrane</keyword>
<feature type="compositionally biased region" description="Polar residues" evidence="2">
    <location>
        <begin position="1"/>
        <end position="21"/>
    </location>
</feature>
<keyword evidence="3" id="KW-1133">Transmembrane helix</keyword>
<gene>
    <name evidence="4" type="ORF">IQ235_09630</name>
</gene>
<keyword evidence="5" id="KW-1185">Reference proteome</keyword>
<evidence type="ECO:0000256" key="1">
    <source>
        <dbReference type="PROSITE-ProRule" id="PRU00339"/>
    </source>
</evidence>
<name>A0A928VWV8_9CYAN</name>
<sequence>MAQPDRNSNPDSDRPSQSIEQNIHLDRNEGRLNASSSGDRSNVIQGDGSQINHIGQQTIHYVMHPPVAEKRERLPRFWSDRRFVLFFWGCAIVGMLGTVETVFQPFKSYQQRMAFQNCAKVAREENKSLIIIADFAEDARNKNINRDFWLEKKLKDDPGGLKNIYDTEICHFKEVSKPISSEDDAKKIGKKLEVDVVIWGRISASSIEIRITSINASVAYLTKLEIEENILTENNREIFQLITVMTAYSLSENKKHQNQINDAIYLLDNTLKNTQSLIYNLKSEEYRKKLSEVYFYFSLLLELEIYNVFKVKVLNCLMHELECRNIIKALKISIKLNDMFYIAWIKKGYIHEQLNELQEARQCYEFIINAAPNHKVGAACMAKKRIEGSFNNSLHKESADFDVQCDYSM</sequence>
<keyword evidence="1" id="KW-0802">TPR repeat</keyword>
<accession>A0A928VWV8</accession>
<evidence type="ECO:0000256" key="3">
    <source>
        <dbReference type="SAM" id="Phobius"/>
    </source>
</evidence>
<feature type="repeat" description="TPR" evidence="1">
    <location>
        <begin position="341"/>
        <end position="374"/>
    </location>
</feature>
<comment type="caution">
    <text evidence="4">The sequence shown here is derived from an EMBL/GenBank/DDBJ whole genome shotgun (WGS) entry which is preliminary data.</text>
</comment>
<dbReference type="RefSeq" id="WP_264321271.1">
    <property type="nucleotide sequence ID" value="NZ_JADEXN010000144.1"/>
</dbReference>
<feature type="compositionally biased region" description="Polar residues" evidence="2">
    <location>
        <begin position="33"/>
        <end position="48"/>
    </location>
</feature>
<dbReference type="Proteomes" id="UP000621799">
    <property type="component" value="Unassembled WGS sequence"/>
</dbReference>
<dbReference type="InterPro" id="IPR011990">
    <property type="entry name" value="TPR-like_helical_dom_sf"/>
</dbReference>
<dbReference type="PROSITE" id="PS50005">
    <property type="entry name" value="TPR"/>
    <property type="match status" value="1"/>
</dbReference>
<evidence type="ECO:0000313" key="5">
    <source>
        <dbReference type="Proteomes" id="UP000621799"/>
    </source>
</evidence>
<dbReference type="SUPFAM" id="SSF48452">
    <property type="entry name" value="TPR-like"/>
    <property type="match status" value="1"/>
</dbReference>
<feature type="region of interest" description="Disordered" evidence="2">
    <location>
        <begin position="1"/>
        <end position="48"/>
    </location>
</feature>